<organism evidence="2 3">
    <name type="scientific">Parashewanella curva</name>
    <dbReference type="NCBI Taxonomy" id="2338552"/>
    <lineage>
        <taxon>Bacteria</taxon>
        <taxon>Pseudomonadati</taxon>
        <taxon>Pseudomonadota</taxon>
        <taxon>Gammaproteobacteria</taxon>
        <taxon>Alteromonadales</taxon>
        <taxon>Shewanellaceae</taxon>
        <taxon>Parashewanella</taxon>
    </lineage>
</organism>
<dbReference type="Pfam" id="PF02635">
    <property type="entry name" value="DsrE"/>
    <property type="match status" value="1"/>
</dbReference>
<dbReference type="AlphaFoldDB" id="A0A3L8PW58"/>
<dbReference type="NCBIfam" id="TIGR03010">
    <property type="entry name" value="sulf_tusC_dsrF"/>
    <property type="match status" value="1"/>
</dbReference>
<dbReference type="InterPro" id="IPR027396">
    <property type="entry name" value="DsrEFH-like"/>
</dbReference>
<dbReference type="RefSeq" id="WP_121840044.1">
    <property type="nucleotide sequence ID" value="NZ_ML014810.1"/>
</dbReference>
<evidence type="ECO:0000256" key="1">
    <source>
        <dbReference type="ARBA" id="ARBA00005996"/>
    </source>
</evidence>
<sequence>MKKLTVIFSSNPANNADGREGLDLTMLSASFDQNVTVIFVAQGVFNLLKHQQPEANGGKDYISTFKALPLYDVEDIFVCSDSLSELGLSSDDLIMDVANLNKSDIANLIDTADEVLVY</sequence>
<dbReference type="NCBIfam" id="NF001238">
    <property type="entry name" value="PRK00211.1"/>
    <property type="match status" value="1"/>
</dbReference>
<keyword evidence="2" id="KW-0808">Transferase</keyword>
<dbReference type="InterPro" id="IPR017462">
    <property type="entry name" value="Sulphur_relay_TusC/DsrF"/>
</dbReference>
<accession>A0A3L8PW58</accession>
<dbReference type="GO" id="GO:0016740">
    <property type="term" value="F:transferase activity"/>
    <property type="evidence" value="ECO:0007669"/>
    <property type="project" value="UniProtKB-KW"/>
</dbReference>
<protein>
    <submittedName>
        <fullName evidence="2">Sulfurtransferase complex subunit TusC</fullName>
    </submittedName>
</protein>
<dbReference type="Gene3D" id="3.40.1260.10">
    <property type="entry name" value="DsrEFH-like"/>
    <property type="match status" value="1"/>
</dbReference>
<gene>
    <name evidence="2" type="primary">tusC</name>
    <name evidence="2" type="ORF">D5018_16225</name>
</gene>
<keyword evidence="3" id="KW-1185">Reference proteome</keyword>
<reference evidence="2 3" key="1">
    <citation type="submission" date="2018-09" db="EMBL/GenBank/DDBJ databases">
        <title>Phylogeny of the Shewanellaceae, and recommendation for two new genera, Pseudoshewanella and Parashewanella.</title>
        <authorList>
            <person name="Wang G."/>
        </authorList>
    </citation>
    <scope>NUCLEOTIDE SEQUENCE [LARGE SCALE GENOMIC DNA]</scope>
    <source>
        <strain evidence="2 3">C51</strain>
    </source>
</reference>
<name>A0A3L8PW58_9GAMM</name>
<dbReference type="InterPro" id="IPR003787">
    <property type="entry name" value="Sulphur_relay_DsrE/F-like"/>
</dbReference>
<dbReference type="Proteomes" id="UP000281474">
    <property type="component" value="Unassembled WGS sequence"/>
</dbReference>
<comment type="caution">
    <text evidence="2">The sequence shown here is derived from an EMBL/GenBank/DDBJ whole genome shotgun (WGS) entry which is preliminary data.</text>
</comment>
<dbReference type="SUPFAM" id="SSF75169">
    <property type="entry name" value="DsrEFH-like"/>
    <property type="match status" value="1"/>
</dbReference>
<comment type="similarity">
    <text evidence="1">Belongs to the DsrF/TusC family.</text>
</comment>
<evidence type="ECO:0000313" key="2">
    <source>
        <dbReference type="EMBL" id="RLV58668.1"/>
    </source>
</evidence>
<dbReference type="PANTHER" id="PTHR38780">
    <property type="entry name" value="PROTEIN TUSC"/>
    <property type="match status" value="1"/>
</dbReference>
<proteinExistence type="inferred from homology"/>
<dbReference type="PANTHER" id="PTHR38780:SF1">
    <property type="entry name" value="PROTEIN TUSC"/>
    <property type="match status" value="1"/>
</dbReference>
<evidence type="ECO:0000313" key="3">
    <source>
        <dbReference type="Proteomes" id="UP000281474"/>
    </source>
</evidence>
<dbReference type="EMBL" id="QZEI01000061">
    <property type="protein sequence ID" value="RLV58668.1"/>
    <property type="molecule type" value="Genomic_DNA"/>
</dbReference>
<dbReference type="OrthoDB" id="9789418at2"/>